<gene>
    <name evidence="11" type="ORF">LLUT_LOCUS1562</name>
</gene>
<evidence type="ECO:0000256" key="4">
    <source>
        <dbReference type="ARBA" id="ARBA00012266"/>
    </source>
</evidence>
<dbReference type="Pfam" id="PF04715">
    <property type="entry name" value="Anth_synt_I_N"/>
    <property type="match status" value="1"/>
</dbReference>
<evidence type="ECO:0000256" key="5">
    <source>
        <dbReference type="ARBA" id="ARBA00022605"/>
    </source>
</evidence>
<organism evidence="11 12">
    <name type="scientific">Lupinus luteus</name>
    <name type="common">European yellow lupine</name>
    <dbReference type="NCBI Taxonomy" id="3873"/>
    <lineage>
        <taxon>Eukaryota</taxon>
        <taxon>Viridiplantae</taxon>
        <taxon>Streptophyta</taxon>
        <taxon>Embryophyta</taxon>
        <taxon>Tracheophyta</taxon>
        <taxon>Spermatophyta</taxon>
        <taxon>Magnoliopsida</taxon>
        <taxon>eudicotyledons</taxon>
        <taxon>Gunneridae</taxon>
        <taxon>Pentapetalae</taxon>
        <taxon>rosids</taxon>
        <taxon>fabids</taxon>
        <taxon>Fabales</taxon>
        <taxon>Fabaceae</taxon>
        <taxon>Papilionoideae</taxon>
        <taxon>50 kb inversion clade</taxon>
        <taxon>genistoids sensu lato</taxon>
        <taxon>core genistoids</taxon>
        <taxon>Genisteae</taxon>
        <taxon>Lupinus</taxon>
    </lineage>
</organism>
<comment type="caution">
    <text evidence="11">The sequence shown here is derived from an EMBL/GenBank/DDBJ whole genome shotgun (WGS) entry which is preliminary data.</text>
</comment>
<evidence type="ECO:0000259" key="10">
    <source>
        <dbReference type="Pfam" id="PF04715"/>
    </source>
</evidence>
<comment type="pathway">
    <text evidence="1">Amino-acid biosynthesis; L-tryptophan biosynthesis; L-tryptophan from chorismate: step 1/5.</text>
</comment>
<keyword evidence="12" id="KW-1185">Reference proteome</keyword>
<sequence length="578" mass="64795">MESLAISTVSPHLPFSAAATAAFRRSSLSTSRPASLRLRCSVRAPSSLVDNADKFIEASKKGNLIPLYRCIFSDHLTPVLAYRCLVKEDERDAPSFLFESVEPGFQVSNIGRYSVVGAQPSMEIVAKENMVTIMDHASGRRTEEIVEDPMLIPRRIMEKWNPQLIDQLPEAFCGGWVGYFSYDTMRYQEKKKLPFFTAPVDDRGLPDIHLGLYDNVIVFDHVEKKAFLIHWVRLDQFSSPEEALNDGMEQLETLVSRVHDIITPKLPAGSIKLLTHLFGPKLGMSNMTNEEYKKAVLQAKEHILAGDIFQIVLSQRYERRTFADPFEVYRALRIVNPSPYMTYLQARGSILVASSPEILTRVKKRKITNRPLAGTIRRGKTPKEDIMLENELLNDEKQCAEHVMLVDLGRNDVGKVSKPGSVQVEKLMNIERFSHVMHISSTVTGELLDHLTCWDALRAALPVGTVSGAPKVKAMELIDQLEVARRGPYSGGFGGISFTGDMDIALALRTMVFPTNTRFDTMYSYKDVSKRREWIAHLQAGAGIVADSDPADEQRECENKTAALVRAIDLAESSFVDK</sequence>
<evidence type="ECO:0000256" key="8">
    <source>
        <dbReference type="ARBA" id="ARBA00023239"/>
    </source>
</evidence>
<dbReference type="PANTHER" id="PTHR11236:SF9">
    <property type="entry name" value="ANTHRANILATE SYNTHASE COMPONENT 1"/>
    <property type="match status" value="1"/>
</dbReference>
<keyword evidence="6" id="KW-0822">Tryptophan biosynthesis</keyword>
<dbReference type="GO" id="GO:0000162">
    <property type="term" value="P:L-tryptophan biosynthetic process"/>
    <property type="evidence" value="ECO:0007669"/>
    <property type="project" value="UniProtKB-KW"/>
</dbReference>
<name>A0AAV1VUG2_LUPLU</name>
<evidence type="ECO:0000256" key="2">
    <source>
        <dbReference type="ARBA" id="ARBA00009562"/>
    </source>
</evidence>
<reference evidence="11 12" key="1">
    <citation type="submission" date="2024-03" db="EMBL/GenBank/DDBJ databases">
        <authorList>
            <person name="Martinez-Hernandez J."/>
        </authorList>
    </citation>
    <scope>NUCLEOTIDE SEQUENCE [LARGE SCALE GENOMIC DNA]</scope>
</reference>
<keyword evidence="8" id="KW-0456">Lyase</keyword>
<dbReference type="NCBIfam" id="TIGR00564">
    <property type="entry name" value="trpE_most"/>
    <property type="match status" value="1"/>
</dbReference>
<dbReference type="Pfam" id="PF00425">
    <property type="entry name" value="Chorismate_bind"/>
    <property type="match status" value="1"/>
</dbReference>
<evidence type="ECO:0000256" key="1">
    <source>
        <dbReference type="ARBA" id="ARBA00004873"/>
    </source>
</evidence>
<evidence type="ECO:0000256" key="3">
    <source>
        <dbReference type="ARBA" id="ARBA00011653"/>
    </source>
</evidence>
<dbReference type="InterPro" id="IPR015890">
    <property type="entry name" value="Chorismate_C"/>
</dbReference>
<dbReference type="EC" id="4.1.3.27" evidence="4"/>
<dbReference type="EMBL" id="CAXHTB010000001">
    <property type="protein sequence ID" value="CAL0300502.1"/>
    <property type="molecule type" value="Genomic_DNA"/>
</dbReference>
<dbReference type="AlphaFoldDB" id="A0AAV1VUG2"/>
<keyword evidence="7" id="KW-0057">Aromatic amino acid biosynthesis</keyword>
<accession>A0AAV1VUG2</accession>
<dbReference type="InterPro" id="IPR006805">
    <property type="entry name" value="Anth_synth_I_N"/>
</dbReference>
<feature type="domain" description="Anthranilate synthase component I N-terminal" evidence="10">
    <location>
        <begin position="74"/>
        <end position="228"/>
    </location>
</feature>
<feature type="domain" description="Chorismate-utilising enzyme C-terminal" evidence="9">
    <location>
        <begin position="289"/>
        <end position="560"/>
    </location>
</feature>
<evidence type="ECO:0000313" key="12">
    <source>
        <dbReference type="Proteomes" id="UP001497480"/>
    </source>
</evidence>
<dbReference type="SUPFAM" id="SSF56322">
    <property type="entry name" value="ADC synthase"/>
    <property type="match status" value="1"/>
</dbReference>
<dbReference type="Proteomes" id="UP001497480">
    <property type="component" value="Unassembled WGS sequence"/>
</dbReference>
<keyword evidence="5" id="KW-0028">Amino-acid biosynthesis</keyword>
<dbReference type="InterPro" id="IPR005256">
    <property type="entry name" value="Anth_synth_I_PabB"/>
</dbReference>
<evidence type="ECO:0000256" key="7">
    <source>
        <dbReference type="ARBA" id="ARBA00023141"/>
    </source>
</evidence>
<dbReference type="PANTHER" id="PTHR11236">
    <property type="entry name" value="AMINOBENZOATE/ANTHRANILATE SYNTHASE"/>
    <property type="match status" value="1"/>
</dbReference>
<dbReference type="FunFam" id="3.60.120.10:FF:000003">
    <property type="entry name" value="Anthranilate synthase component 1"/>
    <property type="match status" value="1"/>
</dbReference>
<evidence type="ECO:0000313" key="11">
    <source>
        <dbReference type="EMBL" id="CAL0300502.1"/>
    </source>
</evidence>
<comment type="similarity">
    <text evidence="2">Belongs to the anthranilate synthase component I family.</text>
</comment>
<comment type="subunit">
    <text evidence="3">Heterotetramer consisting of two non-identical subunits: a beta subunit and a large alpha subunit.</text>
</comment>
<dbReference type="PRINTS" id="PR00095">
    <property type="entry name" value="ANTSNTHASEI"/>
</dbReference>
<protein>
    <recommendedName>
        <fullName evidence="4">anthranilate synthase</fullName>
        <ecNumber evidence="4">4.1.3.27</ecNumber>
    </recommendedName>
</protein>
<dbReference type="InterPro" id="IPR005801">
    <property type="entry name" value="ADC_synthase"/>
</dbReference>
<evidence type="ECO:0000259" key="9">
    <source>
        <dbReference type="Pfam" id="PF00425"/>
    </source>
</evidence>
<proteinExistence type="inferred from homology"/>
<dbReference type="Gene3D" id="3.60.120.10">
    <property type="entry name" value="Anthranilate synthase"/>
    <property type="match status" value="1"/>
</dbReference>
<dbReference type="InterPro" id="IPR019999">
    <property type="entry name" value="Anth_synth_I-like"/>
</dbReference>
<evidence type="ECO:0000256" key="6">
    <source>
        <dbReference type="ARBA" id="ARBA00022822"/>
    </source>
</evidence>
<dbReference type="GO" id="GO:0004049">
    <property type="term" value="F:anthranilate synthase activity"/>
    <property type="evidence" value="ECO:0007669"/>
    <property type="project" value="UniProtKB-EC"/>
</dbReference>